<evidence type="ECO:0000313" key="1">
    <source>
        <dbReference type="EMBL" id="GAJ20819.1"/>
    </source>
</evidence>
<feature type="non-terminal residue" evidence="1">
    <location>
        <position position="30"/>
    </location>
</feature>
<feature type="non-terminal residue" evidence="1">
    <location>
        <position position="1"/>
    </location>
</feature>
<dbReference type="EMBL" id="BARW01043577">
    <property type="protein sequence ID" value="GAJ20819.1"/>
    <property type="molecule type" value="Genomic_DNA"/>
</dbReference>
<accession>X1UTM3</accession>
<dbReference type="AlphaFoldDB" id="X1UTM3"/>
<organism evidence="1">
    <name type="scientific">marine sediment metagenome</name>
    <dbReference type="NCBI Taxonomy" id="412755"/>
    <lineage>
        <taxon>unclassified sequences</taxon>
        <taxon>metagenomes</taxon>
        <taxon>ecological metagenomes</taxon>
    </lineage>
</organism>
<comment type="caution">
    <text evidence="1">The sequence shown here is derived from an EMBL/GenBank/DDBJ whole genome shotgun (WGS) entry which is preliminary data.</text>
</comment>
<protein>
    <submittedName>
        <fullName evidence="1">Uncharacterized protein</fullName>
    </submittedName>
</protein>
<sequence length="30" mass="3146">TMLGGGRSARVWKSNGAIDKVGLELAVLVF</sequence>
<name>X1UTM3_9ZZZZ</name>
<reference evidence="1" key="1">
    <citation type="journal article" date="2014" name="Front. Microbiol.">
        <title>High frequency of phylogenetically diverse reductive dehalogenase-homologous genes in deep subseafloor sedimentary metagenomes.</title>
        <authorList>
            <person name="Kawai M."/>
            <person name="Futagami T."/>
            <person name="Toyoda A."/>
            <person name="Takaki Y."/>
            <person name="Nishi S."/>
            <person name="Hori S."/>
            <person name="Arai W."/>
            <person name="Tsubouchi T."/>
            <person name="Morono Y."/>
            <person name="Uchiyama I."/>
            <person name="Ito T."/>
            <person name="Fujiyama A."/>
            <person name="Inagaki F."/>
            <person name="Takami H."/>
        </authorList>
    </citation>
    <scope>NUCLEOTIDE SEQUENCE</scope>
    <source>
        <strain evidence="1">Expedition CK06-06</strain>
    </source>
</reference>
<gene>
    <name evidence="1" type="ORF">S12H4_63702</name>
</gene>
<proteinExistence type="predicted"/>